<evidence type="ECO:0000313" key="7">
    <source>
        <dbReference type="EMBL" id="NWT86115.1"/>
    </source>
</evidence>
<evidence type="ECO:0000256" key="1">
    <source>
        <dbReference type="ARBA" id="ARBA00022679"/>
    </source>
</evidence>
<keyword evidence="1" id="KW-0808">Transferase</keyword>
<dbReference type="GO" id="GO:0004519">
    <property type="term" value="F:endonuclease activity"/>
    <property type="evidence" value="ECO:0007669"/>
    <property type="project" value="UniProtKB-KW"/>
</dbReference>
<keyword evidence="2" id="KW-0548">Nucleotidyltransferase</keyword>
<dbReference type="GO" id="GO:0035613">
    <property type="term" value="F:RNA stem-loop binding"/>
    <property type="evidence" value="ECO:0007669"/>
    <property type="project" value="TreeGrafter"/>
</dbReference>
<evidence type="ECO:0000256" key="3">
    <source>
        <dbReference type="ARBA" id="ARBA00022722"/>
    </source>
</evidence>
<evidence type="ECO:0000256" key="5">
    <source>
        <dbReference type="ARBA" id="ARBA00022801"/>
    </source>
</evidence>
<proteinExistence type="predicted"/>
<keyword evidence="6" id="KW-0695">RNA-directed DNA polymerase</keyword>
<evidence type="ECO:0000256" key="2">
    <source>
        <dbReference type="ARBA" id="ARBA00022695"/>
    </source>
</evidence>
<evidence type="ECO:0000256" key="6">
    <source>
        <dbReference type="ARBA" id="ARBA00022918"/>
    </source>
</evidence>
<name>A0A7K5S3H8_LANLU</name>
<dbReference type="SUPFAM" id="SSF53098">
    <property type="entry name" value="Ribonuclease H-like"/>
    <property type="match status" value="1"/>
</dbReference>
<dbReference type="PANTHER" id="PTHR41694:SF3">
    <property type="entry name" value="RNA-DIRECTED DNA POLYMERASE-RELATED"/>
    <property type="match status" value="1"/>
</dbReference>
<protein>
    <submittedName>
        <fullName evidence="7">POK6 protein</fullName>
    </submittedName>
</protein>
<keyword evidence="4" id="KW-0255">Endonuclease</keyword>
<dbReference type="GO" id="GO:0003964">
    <property type="term" value="F:RNA-directed DNA polymerase activity"/>
    <property type="evidence" value="ECO:0007669"/>
    <property type="project" value="UniProtKB-KW"/>
</dbReference>
<dbReference type="Gene3D" id="3.30.420.10">
    <property type="entry name" value="Ribonuclease H-like superfamily/Ribonuclease H"/>
    <property type="match status" value="1"/>
</dbReference>
<reference evidence="7 8" key="1">
    <citation type="submission" date="2019-09" db="EMBL/GenBank/DDBJ databases">
        <title>Bird 10,000 Genomes (B10K) Project - Family phase.</title>
        <authorList>
            <person name="Zhang G."/>
        </authorList>
    </citation>
    <scope>NUCLEOTIDE SEQUENCE [LARGE SCALE GENOMIC DNA]</scope>
    <source>
        <strain evidence="7">B10K-DU-001-65</strain>
        <tissue evidence="7">Muscle</tissue>
    </source>
</reference>
<dbReference type="InterPro" id="IPR036397">
    <property type="entry name" value="RNaseH_sf"/>
</dbReference>
<gene>
    <name evidence="7" type="primary">Ervk6_1</name>
    <name evidence="7" type="ORF">LANLUD_R15550</name>
</gene>
<evidence type="ECO:0000313" key="8">
    <source>
        <dbReference type="Proteomes" id="UP000547499"/>
    </source>
</evidence>
<dbReference type="EMBL" id="VYXG01007265">
    <property type="protein sequence ID" value="NWT86115.1"/>
    <property type="molecule type" value="Genomic_DNA"/>
</dbReference>
<dbReference type="PANTHER" id="PTHR41694">
    <property type="entry name" value="ENDOGENOUS RETROVIRUS GROUP K MEMBER POL PROTEIN"/>
    <property type="match status" value="1"/>
</dbReference>
<keyword evidence="3" id="KW-0540">Nuclease</keyword>
<dbReference type="Proteomes" id="UP000547499">
    <property type="component" value="Unassembled WGS sequence"/>
</dbReference>
<keyword evidence="8" id="KW-1185">Reference proteome</keyword>
<sequence length="96" mass="10786">IEHTTGIPHSLTGQAIVERTHKSLKGLLECQKGSFEINSPVIRLSQALFTLNFLNCIFEEPDPPVLRHFTNETRARLKEKAPVLVQDPETKEVQGP</sequence>
<feature type="non-terminal residue" evidence="7">
    <location>
        <position position="96"/>
    </location>
</feature>
<dbReference type="AlphaFoldDB" id="A0A7K5S3H8"/>
<accession>A0A7K5S3H8</accession>
<dbReference type="InterPro" id="IPR012337">
    <property type="entry name" value="RNaseH-like_sf"/>
</dbReference>
<keyword evidence="5" id="KW-0378">Hydrolase</keyword>
<comment type="caution">
    <text evidence="7">The sequence shown here is derived from an EMBL/GenBank/DDBJ whole genome shotgun (WGS) entry which is preliminary data.</text>
</comment>
<dbReference type="GO" id="GO:0016787">
    <property type="term" value="F:hydrolase activity"/>
    <property type="evidence" value="ECO:0007669"/>
    <property type="project" value="UniProtKB-KW"/>
</dbReference>
<feature type="non-terminal residue" evidence="7">
    <location>
        <position position="1"/>
    </location>
</feature>
<evidence type="ECO:0000256" key="4">
    <source>
        <dbReference type="ARBA" id="ARBA00022759"/>
    </source>
</evidence>
<organism evidence="7 8">
    <name type="scientific">Lanius ludovicianus</name>
    <name type="common">Loggerhead shrike</name>
    <dbReference type="NCBI Taxonomy" id="28713"/>
    <lineage>
        <taxon>Eukaryota</taxon>
        <taxon>Metazoa</taxon>
        <taxon>Chordata</taxon>
        <taxon>Craniata</taxon>
        <taxon>Vertebrata</taxon>
        <taxon>Euteleostomi</taxon>
        <taxon>Archelosauria</taxon>
        <taxon>Archosauria</taxon>
        <taxon>Dinosauria</taxon>
        <taxon>Saurischia</taxon>
        <taxon>Theropoda</taxon>
        <taxon>Coelurosauria</taxon>
        <taxon>Aves</taxon>
        <taxon>Neognathae</taxon>
        <taxon>Neoaves</taxon>
        <taxon>Telluraves</taxon>
        <taxon>Australaves</taxon>
        <taxon>Passeriformes</taxon>
        <taxon>Corvoidea</taxon>
        <taxon>Laniidae</taxon>
        <taxon>Lanius</taxon>
    </lineage>
</organism>